<reference evidence="4 5" key="1">
    <citation type="submission" date="2016-10" db="EMBL/GenBank/DDBJ databases">
        <authorList>
            <person name="de Groot N.N."/>
        </authorList>
    </citation>
    <scope>NUCLEOTIDE SEQUENCE [LARGE SCALE GENOMIC DNA]</scope>
    <source>
        <strain evidence="4 5">CGMCC 4.5506</strain>
    </source>
</reference>
<dbReference type="Proteomes" id="UP000199494">
    <property type="component" value="Unassembled WGS sequence"/>
</dbReference>
<dbReference type="InterPro" id="IPR014729">
    <property type="entry name" value="Rossmann-like_a/b/a_fold"/>
</dbReference>
<dbReference type="InterPro" id="IPR006015">
    <property type="entry name" value="Universal_stress_UspA"/>
</dbReference>
<accession>A0A222VRG0</accession>
<dbReference type="OrthoDB" id="3404132at2"/>
<dbReference type="SUPFAM" id="SSF52402">
    <property type="entry name" value="Adenine nucleotide alpha hydrolases-like"/>
    <property type="match status" value="2"/>
</dbReference>
<dbReference type="KEGG" id="pmad:BAY61_17525"/>
<dbReference type="Pfam" id="PF00582">
    <property type="entry name" value="Usp"/>
    <property type="match status" value="2"/>
</dbReference>
<evidence type="ECO:0000256" key="2">
    <source>
        <dbReference type="ARBA" id="ARBA00022741"/>
    </source>
</evidence>
<evidence type="ECO:0000256" key="1">
    <source>
        <dbReference type="ARBA" id="ARBA00008791"/>
    </source>
</evidence>
<evidence type="ECO:0000256" key="3">
    <source>
        <dbReference type="ARBA" id="ARBA00022840"/>
    </source>
</evidence>
<dbReference type="EMBL" id="FMZE01000010">
    <property type="protein sequence ID" value="SDD58290.1"/>
    <property type="molecule type" value="Genomic_DNA"/>
</dbReference>
<dbReference type="GO" id="GO:0005524">
    <property type="term" value="F:ATP binding"/>
    <property type="evidence" value="ECO:0007669"/>
    <property type="project" value="UniProtKB-KW"/>
</dbReference>
<comment type="similarity">
    <text evidence="1">Belongs to the universal stress protein A family.</text>
</comment>
<dbReference type="InterPro" id="IPR006016">
    <property type="entry name" value="UspA"/>
</dbReference>
<dbReference type="Gene3D" id="3.40.50.620">
    <property type="entry name" value="HUPs"/>
    <property type="match status" value="2"/>
</dbReference>
<dbReference type="PANTHER" id="PTHR46268:SF27">
    <property type="entry name" value="UNIVERSAL STRESS PROTEIN RV2623"/>
    <property type="match status" value="1"/>
</dbReference>
<evidence type="ECO:0000313" key="4">
    <source>
        <dbReference type="EMBL" id="SDD58290.1"/>
    </source>
</evidence>
<dbReference type="PANTHER" id="PTHR46268">
    <property type="entry name" value="STRESS RESPONSE PROTEIN NHAX"/>
    <property type="match status" value="1"/>
</dbReference>
<keyword evidence="2" id="KW-0547">Nucleotide-binding</keyword>
<name>A0A222VRG0_9PSEU</name>
<gene>
    <name evidence="4" type="ORF">SAMN05421630_11062</name>
</gene>
<keyword evidence="5" id="KW-1185">Reference proteome</keyword>
<evidence type="ECO:0000313" key="5">
    <source>
        <dbReference type="Proteomes" id="UP000199494"/>
    </source>
</evidence>
<protein>
    <submittedName>
        <fullName evidence="4">Nucleotide-binding universal stress protein, UspA family</fullName>
    </submittedName>
</protein>
<dbReference type="AlphaFoldDB" id="A0A222VRG0"/>
<dbReference type="RefSeq" id="WP_091808643.1">
    <property type="nucleotide sequence ID" value="NZ_CP016353.1"/>
</dbReference>
<dbReference type="STRING" id="530584.SAMN05421630_11062"/>
<organism evidence="4 5">
    <name type="scientific">Prauserella marina</name>
    <dbReference type="NCBI Taxonomy" id="530584"/>
    <lineage>
        <taxon>Bacteria</taxon>
        <taxon>Bacillati</taxon>
        <taxon>Actinomycetota</taxon>
        <taxon>Actinomycetes</taxon>
        <taxon>Pseudonocardiales</taxon>
        <taxon>Pseudonocardiaceae</taxon>
        <taxon>Prauserella</taxon>
    </lineage>
</organism>
<keyword evidence="3" id="KW-0067">ATP-binding</keyword>
<proteinExistence type="inferred from homology"/>
<dbReference type="PRINTS" id="PR01438">
    <property type="entry name" value="UNVRSLSTRESS"/>
</dbReference>
<sequence length="312" mass="34069">MTSEQGGNTPIVAGVDSSEAALHAVRWAAATAILHRAPLHLVYAAGFPDLYVGETIQPPESFREELRKQGWEFLRTAEAAAREAGKVDIHSRFETDPPIQVLLGVSASARMLVLGSSGRTGLTGLIVGSTTLAMVSHARCPVVSVRGDYPDVPARDRRPVVVGIDGSPLSERAIGYAFDEAAFRGVDLVAVHTWSDADNEVFSQARMYYDWEPMRDVEERRLAERLAGWQQDYPDVKVTRVLVQDKPRRELLEWSGKAQLVVVGSRGRGGFRGMLLGSTSQALVHRAECPVLIVRPDKNTTTGAARGTDERV</sequence>